<dbReference type="EnsemblMetazoa" id="ISCW007397-RA">
    <property type="protein sequence ID" value="ISCW007397-PA"/>
    <property type="gene ID" value="ISCW007397"/>
</dbReference>
<dbReference type="InterPro" id="IPR000477">
    <property type="entry name" value="RT_dom"/>
</dbReference>
<dbReference type="PANTHER" id="PTHR19446">
    <property type="entry name" value="REVERSE TRANSCRIPTASES"/>
    <property type="match status" value="1"/>
</dbReference>
<feature type="non-terminal residue" evidence="2">
    <location>
        <position position="177"/>
    </location>
</feature>
<evidence type="ECO:0000313" key="2">
    <source>
        <dbReference type="EMBL" id="EEC10484.1"/>
    </source>
</evidence>
<dbReference type="PaxDb" id="6945-B7PV62"/>
<dbReference type="VEuPathDB" id="VectorBase:ISCW007397"/>
<dbReference type="EC" id="2.7.7.49" evidence="2"/>
<keyword evidence="4" id="KW-1185">Reference proteome</keyword>
<dbReference type="STRING" id="6945.B7PV62"/>
<gene>
    <name evidence="2" type="ORF">IscW_ISCW007397</name>
</gene>
<protein>
    <submittedName>
        <fullName evidence="2 3">Reverse transcriptase, putative</fullName>
        <ecNumber evidence="2">2.7.7.49</ecNumber>
    </submittedName>
</protein>
<dbReference type="VEuPathDB" id="VectorBase:ISCI007397"/>
<keyword evidence="2" id="KW-0808">Transferase</keyword>
<dbReference type="SUPFAM" id="SSF56672">
    <property type="entry name" value="DNA/RNA polymerases"/>
    <property type="match status" value="1"/>
</dbReference>
<keyword evidence="2" id="KW-0548">Nucleotidyltransferase</keyword>
<feature type="domain" description="Reverse transcriptase" evidence="1">
    <location>
        <begin position="52"/>
        <end position="165"/>
    </location>
</feature>
<accession>B7PV62</accession>
<proteinExistence type="predicted"/>
<reference evidence="3" key="2">
    <citation type="submission" date="2020-05" db="UniProtKB">
        <authorList>
            <consortium name="EnsemblMetazoa"/>
        </authorList>
    </citation>
    <scope>IDENTIFICATION</scope>
    <source>
        <strain evidence="3">wikel</strain>
    </source>
</reference>
<dbReference type="GO" id="GO:0003964">
    <property type="term" value="F:RNA-directed DNA polymerase activity"/>
    <property type="evidence" value="ECO:0007669"/>
    <property type="project" value="UniProtKB-KW"/>
</dbReference>
<dbReference type="AlphaFoldDB" id="B7PV62"/>
<dbReference type="HOGENOM" id="CLU_130065_0_0_1"/>
<evidence type="ECO:0000313" key="3">
    <source>
        <dbReference type="EnsemblMetazoa" id="ISCW007397-PA"/>
    </source>
</evidence>
<evidence type="ECO:0000313" key="4">
    <source>
        <dbReference type="Proteomes" id="UP000001555"/>
    </source>
</evidence>
<evidence type="ECO:0000259" key="1">
    <source>
        <dbReference type="Pfam" id="PF00078"/>
    </source>
</evidence>
<organism>
    <name type="scientific">Ixodes scapularis</name>
    <name type="common">Black-legged tick</name>
    <name type="synonym">Deer tick</name>
    <dbReference type="NCBI Taxonomy" id="6945"/>
    <lineage>
        <taxon>Eukaryota</taxon>
        <taxon>Metazoa</taxon>
        <taxon>Ecdysozoa</taxon>
        <taxon>Arthropoda</taxon>
        <taxon>Chelicerata</taxon>
        <taxon>Arachnida</taxon>
        <taxon>Acari</taxon>
        <taxon>Parasitiformes</taxon>
        <taxon>Ixodida</taxon>
        <taxon>Ixodoidea</taxon>
        <taxon>Ixodidae</taxon>
        <taxon>Ixodinae</taxon>
        <taxon>Ixodes</taxon>
    </lineage>
</organism>
<feature type="non-terminal residue" evidence="2">
    <location>
        <position position="1"/>
    </location>
</feature>
<keyword evidence="2" id="KW-0695">RNA-directed DNA polymerase</keyword>
<dbReference type="Proteomes" id="UP000001555">
    <property type="component" value="Unassembled WGS sequence"/>
</dbReference>
<dbReference type="InterPro" id="IPR043502">
    <property type="entry name" value="DNA/RNA_pol_sf"/>
</dbReference>
<dbReference type="EMBL" id="ABJB010291878">
    <property type="status" value="NOT_ANNOTATED_CDS"/>
    <property type="molecule type" value="Genomic_DNA"/>
</dbReference>
<dbReference type="Pfam" id="PF00078">
    <property type="entry name" value="RVT_1"/>
    <property type="match status" value="1"/>
</dbReference>
<sequence>ITPAVLKVSAPQISPVLALMFSRFLIMGRSPEHWKLCSSLLFRRLAVYRPTKSTSYRQISVTSIVCRTIERVVSKELIEYLEQNTQLSIYKFGFRPGRSCASALALAAHILSDLIDSRMPCQVLQIDFRQAFHRVNHVLLVEKLTLFRVHGHLIRWLTDFIAHCQFQVLFHGCRSES</sequence>
<name>B7PV62_IXOSC</name>
<dbReference type="EMBL" id="DS798181">
    <property type="protein sequence ID" value="EEC10484.1"/>
    <property type="molecule type" value="Genomic_DNA"/>
</dbReference>
<reference evidence="2 4" key="1">
    <citation type="submission" date="2008-03" db="EMBL/GenBank/DDBJ databases">
        <title>Annotation of Ixodes scapularis.</title>
        <authorList>
            <consortium name="Ixodes scapularis Genome Project Consortium"/>
            <person name="Caler E."/>
            <person name="Hannick L.I."/>
            <person name="Bidwell S."/>
            <person name="Joardar V."/>
            <person name="Thiagarajan M."/>
            <person name="Amedeo P."/>
            <person name="Galinsky K.J."/>
            <person name="Schobel S."/>
            <person name="Inman J."/>
            <person name="Hostetler J."/>
            <person name="Miller J."/>
            <person name="Hammond M."/>
            <person name="Megy K."/>
            <person name="Lawson D."/>
            <person name="Kodira C."/>
            <person name="Sutton G."/>
            <person name="Meyer J."/>
            <person name="Hill C.A."/>
            <person name="Birren B."/>
            <person name="Nene V."/>
            <person name="Collins F."/>
            <person name="Alarcon-Chaidez F."/>
            <person name="Wikel S."/>
            <person name="Strausberg R."/>
        </authorList>
    </citation>
    <scope>NUCLEOTIDE SEQUENCE [LARGE SCALE GENOMIC DNA]</scope>
    <source>
        <strain evidence="4">Wikel</strain>
        <strain evidence="2">Wikel colony</strain>
    </source>
</reference>